<evidence type="ECO:0000313" key="9">
    <source>
        <dbReference type="Proteomes" id="UP001159405"/>
    </source>
</evidence>
<evidence type="ECO:0000256" key="6">
    <source>
        <dbReference type="ARBA" id="ARBA00023132"/>
    </source>
</evidence>
<evidence type="ECO:0008006" key="10">
    <source>
        <dbReference type="Google" id="ProtNLM"/>
    </source>
</evidence>
<keyword evidence="6" id="KW-0906">Nuclear pore complex</keyword>
<evidence type="ECO:0000256" key="1">
    <source>
        <dbReference type="ARBA" id="ARBA00004567"/>
    </source>
</evidence>
<reference evidence="8 9" key="1">
    <citation type="submission" date="2022-05" db="EMBL/GenBank/DDBJ databases">
        <authorList>
            <consortium name="Genoscope - CEA"/>
            <person name="William W."/>
        </authorList>
    </citation>
    <scope>NUCLEOTIDE SEQUENCE [LARGE SCALE GENOMIC DNA]</scope>
</reference>
<comment type="caution">
    <text evidence="8">The sequence shown here is derived from an EMBL/GenBank/DDBJ whole genome shotgun (WGS) entry which is preliminary data.</text>
</comment>
<dbReference type="PANTHER" id="PTHR13437:SF2">
    <property type="entry name" value="NUCLEOPORIN P58_P45"/>
    <property type="match status" value="1"/>
</dbReference>
<accession>A0ABN8P3U2</accession>
<evidence type="ECO:0000313" key="8">
    <source>
        <dbReference type="EMBL" id="CAH3127798.1"/>
    </source>
</evidence>
<name>A0ABN8P3U2_9CNID</name>
<keyword evidence="5" id="KW-0811">Translocation</keyword>
<dbReference type="EMBL" id="CALNXK010000044">
    <property type="protein sequence ID" value="CAH3127798.1"/>
    <property type="molecule type" value="Genomic_DNA"/>
</dbReference>
<feature type="non-terminal residue" evidence="8">
    <location>
        <position position="1"/>
    </location>
</feature>
<evidence type="ECO:0000256" key="5">
    <source>
        <dbReference type="ARBA" id="ARBA00023010"/>
    </source>
</evidence>
<keyword evidence="9" id="KW-1185">Reference proteome</keyword>
<feature type="non-terminal residue" evidence="8">
    <location>
        <position position="312"/>
    </location>
</feature>
<dbReference type="InterPro" id="IPR024882">
    <property type="entry name" value="NUP58/p45/49"/>
</dbReference>
<evidence type="ECO:0000256" key="7">
    <source>
        <dbReference type="ARBA" id="ARBA00023242"/>
    </source>
</evidence>
<keyword evidence="4" id="KW-0653">Protein transport</keyword>
<gene>
    <name evidence="8" type="ORF">PLOB_00033216</name>
</gene>
<keyword evidence="7" id="KW-0539">Nucleus</keyword>
<keyword evidence="2" id="KW-0813">Transport</keyword>
<keyword evidence="3" id="KW-0509">mRNA transport</keyword>
<evidence type="ECO:0000256" key="2">
    <source>
        <dbReference type="ARBA" id="ARBA00022448"/>
    </source>
</evidence>
<dbReference type="PANTHER" id="PTHR13437">
    <property type="entry name" value="NUCLEOPORIN P58/P45 NUCLEOPORIN-LIKE PROTEIN 1"/>
    <property type="match status" value="1"/>
</dbReference>
<organism evidence="8 9">
    <name type="scientific">Porites lobata</name>
    <dbReference type="NCBI Taxonomy" id="104759"/>
    <lineage>
        <taxon>Eukaryota</taxon>
        <taxon>Metazoa</taxon>
        <taxon>Cnidaria</taxon>
        <taxon>Anthozoa</taxon>
        <taxon>Hexacorallia</taxon>
        <taxon>Scleractinia</taxon>
        <taxon>Fungiina</taxon>
        <taxon>Poritidae</taxon>
        <taxon>Porites</taxon>
    </lineage>
</organism>
<dbReference type="Gene3D" id="6.10.140.1350">
    <property type="match status" value="1"/>
</dbReference>
<sequence length="312" mass="33675">ALALVSNSIQRDGCAVENLKMDVSQELKNSEIVQRTNDIPPTLQHENMAPQEYFRRLVESFKERILIYRKQIEIMETHMASLSQGQTLTPQDLSDVMHKLLETFIALAAQPHKNHDAIKVQKEQYLNYRRAYFKDTTDVFSSVLKDLSKTSAEFSLGPNPFRVLSNNSASASSTATNVSGIEFTGYFLRVFQTNPAGLTGSLGTAGTASLGNPFGTTTGLGSTSLTSGSTFGTPLGTNTLGATGLRATTGFGTPSLTGGFGTPVLGPPQEKLLAPPGQDLRGPVLAPGLQRLLHNQSFNFKGHRLETNKTKG</sequence>
<evidence type="ECO:0000256" key="4">
    <source>
        <dbReference type="ARBA" id="ARBA00022927"/>
    </source>
</evidence>
<comment type="subcellular location">
    <subcellularLocation>
        <location evidence="1">Nucleus</location>
        <location evidence="1">Nuclear pore complex</location>
    </subcellularLocation>
</comment>
<evidence type="ECO:0000256" key="3">
    <source>
        <dbReference type="ARBA" id="ARBA00022816"/>
    </source>
</evidence>
<dbReference type="Proteomes" id="UP001159405">
    <property type="component" value="Unassembled WGS sequence"/>
</dbReference>
<proteinExistence type="predicted"/>
<protein>
    <recommendedName>
        <fullName evidence="10">Nucleoporin p58/p45</fullName>
    </recommendedName>
</protein>
<dbReference type="Pfam" id="PF15967">
    <property type="entry name" value="Nucleoporin_FG2"/>
    <property type="match status" value="1"/>
</dbReference>